<protein>
    <submittedName>
        <fullName evidence="1">Uncharacterized protein</fullName>
    </submittedName>
</protein>
<dbReference type="EnsemblPlants" id="KQL28384">
    <property type="protein sequence ID" value="KQL28384"/>
    <property type="gene ID" value="SETIT_018636mg"/>
</dbReference>
<sequence>MMRRLLRLSAPSVAAPASSRLSGCGALESATASPCAASLARATHCSPVSPWPWPEISRIPHGGHGGSRAVGLVRPLRRRGARTLAPYAPRSRPGLDLLRLNKAARPFGARAGAIRRGFAAWVGVKSVGGRRAPPHFLPARR</sequence>
<dbReference type="AlphaFoldDB" id="K3YWJ0"/>
<dbReference type="HOGENOM" id="CLU_1828672_0_0_1"/>
<proteinExistence type="predicted"/>
<reference evidence="1" key="2">
    <citation type="submission" date="2018-08" db="UniProtKB">
        <authorList>
            <consortium name="EnsemblPlants"/>
        </authorList>
    </citation>
    <scope>IDENTIFICATION</scope>
    <source>
        <strain evidence="1">Yugu1</strain>
    </source>
</reference>
<evidence type="ECO:0000313" key="1">
    <source>
        <dbReference type="EnsemblPlants" id="KQL28384"/>
    </source>
</evidence>
<keyword evidence="2" id="KW-1185">Reference proteome</keyword>
<reference evidence="2" key="1">
    <citation type="journal article" date="2012" name="Nat. Biotechnol.">
        <title>Reference genome sequence of the model plant Setaria.</title>
        <authorList>
            <person name="Bennetzen J.L."/>
            <person name="Schmutz J."/>
            <person name="Wang H."/>
            <person name="Percifield R."/>
            <person name="Hawkins J."/>
            <person name="Pontaroli A.C."/>
            <person name="Estep M."/>
            <person name="Feng L."/>
            <person name="Vaughn J.N."/>
            <person name="Grimwood J."/>
            <person name="Jenkins J."/>
            <person name="Barry K."/>
            <person name="Lindquist E."/>
            <person name="Hellsten U."/>
            <person name="Deshpande S."/>
            <person name="Wang X."/>
            <person name="Wu X."/>
            <person name="Mitros T."/>
            <person name="Triplett J."/>
            <person name="Yang X."/>
            <person name="Ye C.Y."/>
            <person name="Mauro-Herrera M."/>
            <person name="Wang L."/>
            <person name="Li P."/>
            <person name="Sharma M."/>
            <person name="Sharma R."/>
            <person name="Ronald P.C."/>
            <person name="Panaud O."/>
            <person name="Kellogg E.A."/>
            <person name="Brutnell T.P."/>
            <person name="Doust A.N."/>
            <person name="Tuskan G.A."/>
            <person name="Rokhsar D."/>
            <person name="Devos K.M."/>
        </authorList>
    </citation>
    <scope>NUCLEOTIDE SEQUENCE [LARGE SCALE GENOMIC DNA]</scope>
    <source>
        <strain evidence="2">cv. Yugu1</strain>
    </source>
</reference>
<dbReference type="Proteomes" id="UP000004995">
    <property type="component" value="Unassembled WGS sequence"/>
</dbReference>
<dbReference type="EMBL" id="AGNK02000080">
    <property type="status" value="NOT_ANNOTATED_CDS"/>
    <property type="molecule type" value="Genomic_DNA"/>
</dbReference>
<evidence type="ECO:0000313" key="2">
    <source>
        <dbReference type="Proteomes" id="UP000004995"/>
    </source>
</evidence>
<organism evidence="1 2">
    <name type="scientific">Setaria italica</name>
    <name type="common">Foxtail millet</name>
    <name type="synonym">Panicum italicum</name>
    <dbReference type="NCBI Taxonomy" id="4555"/>
    <lineage>
        <taxon>Eukaryota</taxon>
        <taxon>Viridiplantae</taxon>
        <taxon>Streptophyta</taxon>
        <taxon>Embryophyta</taxon>
        <taxon>Tracheophyta</taxon>
        <taxon>Spermatophyta</taxon>
        <taxon>Magnoliopsida</taxon>
        <taxon>Liliopsida</taxon>
        <taxon>Poales</taxon>
        <taxon>Poaceae</taxon>
        <taxon>PACMAD clade</taxon>
        <taxon>Panicoideae</taxon>
        <taxon>Panicodae</taxon>
        <taxon>Paniceae</taxon>
        <taxon>Cenchrinae</taxon>
        <taxon>Setaria</taxon>
    </lineage>
</organism>
<dbReference type="InParanoid" id="K3YWJ0"/>
<dbReference type="Gramene" id="KQL28384">
    <property type="protein sequence ID" value="KQL28384"/>
    <property type="gene ID" value="SETIT_018636mg"/>
</dbReference>
<name>K3YWJ0_SETIT</name>
<accession>K3YWJ0</accession>